<keyword evidence="3" id="KW-1185">Reference proteome</keyword>
<dbReference type="Proteomes" id="UP000588098">
    <property type="component" value="Unassembled WGS sequence"/>
</dbReference>
<evidence type="ECO:0000256" key="1">
    <source>
        <dbReference type="SAM" id="SignalP"/>
    </source>
</evidence>
<evidence type="ECO:0000313" key="3">
    <source>
        <dbReference type="Proteomes" id="UP000588098"/>
    </source>
</evidence>
<keyword evidence="1" id="KW-0732">Signal</keyword>
<protein>
    <recommendedName>
        <fullName evidence="4">Secreted protein</fullName>
    </recommendedName>
</protein>
<feature type="signal peptide" evidence="1">
    <location>
        <begin position="1"/>
        <end position="26"/>
    </location>
</feature>
<dbReference type="RefSeq" id="WP_184575593.1">
    <property type="nucleotide sequence ID" value="NZ_JACHJL010000014.1"/>
</dbReference>
<proteinExistence type="predicted"/>
<comment type="caution">
    <text evidence="2">The sequence shown here is derived from an EMBL/GenBank/DDBJ whole genome shotgun (WGS) entry which is preliminary data.</text>
</comment>
<reference evidence="2 3" key="1">
    <citation type="submission" date="2020-08" db="EMBL/GenBank/DDBJ databases">
        <title>Genomic Encyclopedia of Type Strains, Phase III (KMG-III): the genomes of soil and plant-associated and newly described type strains.</title>
        <authorList>
            <person name="Whitman W."/>
        </authorList>
    </citation>
    <scope>NUCLEOTIDE SEQUENCE [LARGE SCALE GENOMIC DNA]</scope>
    <source>
        <strain evidence="2 3">CECT 8305</strain>
    </source>
</reference>
<gene>
    <name evidence="2" type="ORF">FHS42_005176</name>
</gene>
<dbReference type="AlphaFoldDB" id="A0A7W9QFJ8"/>
<dbReference type="EMBL" id="JACHJL010000014">
    <property type="protein sequence ID" value="MBB5938092.1"/>
    <property type="molecule type" value="Genomic_DNA"/>
</dbReference>
<name>A0A7W9QFJ8_9ACTN</name>
<sequence length="162" mass="16158">MKSVITSRMKTAALAGLTAALLIAGAANVSSSGDAGHASNGEEYELSLANKAAQRLPAPQAGEVRVLDGSGRASERTGASVSHAITPGQRLIVDTVCLGAGTVNVTATAGGSQESRRVRCTESEGGASRLTLTAHGAGDVRVAIEPDDDAAGGMAFCARKPA</sequence>
<feature type="chain" id="PRO_5039413920" description="Secreted protein" evidence="1">
    <location>
        <begin position="27"/>
        <end position="162"/>
    </location>
</feature>
<evidence type="ECO:0008006" key="4">
    <source>
        <dbReference type="Google" id="ProtNLM"/>
    </source>
</evidence>
<accession>A0A7W9QFJ8</accession>
<organism evidence="2 3">
    <name type="scientific">Streptomyces zagrosensis</name>
    <dbReference type="NCBI Taxonomy" id="1042984"/>
    <lineage>
        <taxon>Bacteria</taxon>
        <taxon>Bacillati</taxon>
        <taxon>Actinomycetota</taxon>
        <taxon>Actinomycetes</taxon>
        <taxon>Kitasatosporales</taxon>
        <taxon>Streptomycetaceae</taxon>
        <taxon>Streptomyces</taxon>
    </lineage>
</organism>
<evidence type="ECO:0000313" key="2">
    <source>
        <dbReference type="EMBL" id="MBB5938092.1"/>
    </source>
</evidence>